<accession>A0ABP7GN21</accession>
<evidence type="ECO:0008006" key="3">
    <source>
        <dbReference type="Google" id="ProtNLM"/>
    </source>
</evidence>
<protein>
    <recommendedName>
        <fullName evidence="3">Histidine kinase/HSP90-like ATPase domain-containing protein</fullName>
    </recommendedName>
</protein>
<name>A0ABP7GN21_9MICO</name>
<dbReference type="SUPFAM" id="SSF55874">
    <property type="entry name" value="ATPase domain of HSP90 chaperone/DNA topoisomerase II/histidine kinase"/>
    <property type="match status" value="1"/>
</dbReference>
<keyword evidence="2" id="KW-1185">Reference proteome</keyword>
<dbReference type="RefSeq" id="WP_344783921.1">
    <property type="nucleotide sequence ID" value="NZ_BAABAF010000008.1"/>
</dbReference>
<gene>
    <name evidence="1" type="ORF">GCM10022240_24040</name>
</gene>
<evidence type="ECO:0000313" key="1">
    <source>
        <dbReference type="EMBL" id="GAA3771032.1"/>
    </source>
</evidence>
<proteinExistence type="predicted"/>
<organism evidence="1 2">
    <name type="scientific">Microbacterium kribbense</name>
    <dbReference type="NCBI Taxonomy" id="433645"/>
    <lineage>
        <taxon>Bacteria</taxon>
        <taxon>Bacillati</taxon>
        <taxon>Actinomycetota</taxon>
        <taxon>Actinomycetes</taxon>
        <taxon>Micrococcales</taxon>
        <taxon>Microbacteriaceae</taxon>
        <taxon>Microbacterium</taxon>
    </lineage>
</organism>
<dbReference type="EMBL" id="BAABAF010000008">
    <property type="protein sequence ID" value="GAA3771032.1"/>
    <property type="molecule type" value="Genomic_DNA"/>
</dbReference>
<sequence>MRIELPTAARRQNIESFTRRIEEPDETALTVVMPSTYFSVHPVVLAATAAAGLRSIEAGHPVVVESIPDTPSARYLDRMALFSTLGVESGLAVHAKEEAGRFVPINVIRSGRQLTSFLIDIVPLLHAETPEQIEPIRYALSELVRNTLEHAGFSTPSVIAAQVYAKTGVISIGVADCGTGIRKSLARSYETDTDLEAVQLAMRPGVTGTTRAPGGTADNAGAGLFFCKSMALTSRNYMVLHSGTGLFKLLTPRNDAEARVLYGDPSLDRATRYDDMPGWPGTFVGIDIKLNAFAEFNMFMDYVRTAYSVDVQSAKRATVKRSGRFESRFQSRPRSVPSRRVKRLRSCFARRECYRPSLAGRT</sequence>
<dbReference type="Gene3D" id="3.30.565.10">
    <property type="entry name" value="Histidine kinase-like ATPase, C-terminal domain"/>
    <property type="match status" value="1"/>
</dbReference>
<evidence type="ECO:0000313" key="2">
    <source>
        <dbReference type="Proteomes" id="UP001500540"/>
    </source>
</evidence>
<dbReference type="InterPro" id="IPR036890">
    <property type="entry name" value="HATPase_C_sf"/>
</dbReference>
<comment type="caution">
    <text evidence="1">The sequence shown here is derived from an EMBL/GenBank/DDBJ whole genome shotgun (WGS) entry which is preliminary data.</text>
</comment>
<reference evidence="2" key="1">
    <citation type="journal article" date="2019" name="Int. J. Syst. Evol. Microbiol.">
        <title>The Global Catalogue of Microorganisms (GCM) 10K type strain sequencing project: providing services to taxonomists for standard genome sequencing and annotation.</title>
        <authorList>
            <consortium name="The Broad Institute Genomics Platform"/>
            <consortium name="The Broad Institute Genome Sequencing Center for Infectious Disease"/>
            <person name="Wu L."/>
            <person name="Ma J."/>
        </authorList>
    </citation>
    <scope>NUCLEOTIDE SEQUENCE [LARGE SCALE GENOMIC DNA]</scope>
    <source>
        <strain evidence="2">JCM 16950</strain>
    </source>
</reference>
<dbReference type="Proteomes" id="UP001500540">
    <property type="component" value="Unassembled WGS sequence"/>
</dbReference>